<evidence type="ECO:0000256" key="4">
    <source>
        <dbReference type="ARBA" id="ARBA00023136"/>
    </source>
</evidence>
<dbReference type="GO" id="GO:0005975">
    <property type="term" value="P:carbohydrate metabolic process"/>
    <property type="evidence" value="ECO:0007669"/>
    <property type="project" value="InterPro"/>
</dbReference>
<feature type="signal peptide" evidence="7">
    <location>
        <begin position="1"/>
        <end position="23"/>
    </location>
</feature>
<feature type="region of interest" description="Disordered" evidence="5">
    <location>
        <begin position="496"/>
        <end position="526"/>
    </location>
</feature>
<organism evidence="9 10">
    <name type="scientific">Frankliniella fusca</name>
    <dbReference type="NCBI Taxonomy" id="407009"/>
    <lineage>
        <taxon>Eukaryota</taxon>
        <taxon>Metazoa</taxon>
        <taxon>Ecdysozoa</taxon>
        <taxon>Arthropoda</taxon>
        <taxon>Hexapoda</taxon>
        <taxon>Insecta</taxon>
        <taxon>Pterygota</taxon>
        <taxon>Neoptera</taxon>
        <taxon>Paraneoptera</taxon>
        <taxon>Thysanoptera</taxon>
        <taxon>Terebrantia</taxon>
        <taxon>Thripoidea</taxon>
        <taxon>Thripidae</taxon>
        <taxon>Frankliniella</taxon>
    </lineage>
</organism>
<dbReference type="Pfam" id="PF01740">
    <property type="entry name" value="STAS"/>
    <property type="match status" value="1"/>
</dbReference>
<keyword evidence="10" id="KW-1185">Reference proteome</keyword>
<dbReference type="GO" id="GO:0004553">
    <property type="term" value="F:hydrolase activity, hydrolyzing O-glycosyl compounds"/>
    <property type="evidence" value="ECO:0007669"/>
    <property type="project" value="InterPro"/>
</dbReference>
<feature type="compositionally biased region" description="Low complexity" evidence="5">
    <location>
        <begin position="513"/>
        <end position="526"/>
    </location>
</feature>
<evidence type="ECO:0000313" key="10">
    <source>
        <dbReference type="Proteomes" id="UP001219518"/>
    </source>
</evidence>
<dbReference type="Pfam" id="PF00232">
    <property type="entry name" value="Glyco_hydro_1"/>
    <property type="match status" value="1"/>
</dbReference>
<name>A0AAE1HUM2_9NEOP</name>
<feature type="transmembrane region" description="Helical" evidence="6">
    <location>
        <begin position="921"/>
        <end position="943"/>
    </location>
</feature>
<feature type="transmembrane region" description="Helical" evidence="6">
    <location>
        <begin position="644"/>
        <end position="664"/>
    </location>
</feature>
<evidence type="ECO:0000256" key="2">
    <source>
        <dbReference type="ARBA" id="ARBA00022692"/>
    </source>
</evidence>
<feature type="transmembrane region" description="Helical" evidence="6">
    <location>
        <begin position="724"/>
        <end position="743"/>
    </location>
</feature>
<gene>
    <name evidence="9" type="ORF">KUF71_016061</name>
</gene>
<dbReference type="EMBL" id="JAHWGI010001301">
    <property type="protein sequence ID" value="KAK3927776.1"/>
    <property type="molecule type" value="Genomic_DNA"/>
</dbReference>
<feature type="transmembrane region" description="Helical" evidence="6">
    <location>
        <begin position="670"/>
        <end position="692"/>
    </location>
</feature>
<feature type="domain" description="STAS" evidence="8">
    <location>
        <begin position="1021"/>
        <end position="1094"/>
    </location>
</feature>
<feature type="transmembrane region" description="Helical" evidence="6">
    <location>
        <begin position="600"/>
        <end position="623"/>
    </location>
</feature>
<dbReference type="InterPro" id="IPR017853">
    <property type="entry name" value="GH"/>
</dbReference>
<dbReference type="InterPro" id="IPR002645">
    <property type="entry name" value="STAS_dom"/>
</dbReference>
<dbReference type="PROSITE" id="PS50801">
    <property type="entry name" value="STAS"/>
    <property type="match status" value="1"/>
</dbReference>
<keyword evidence="3 6" id="KW-1133">Transmembrane helix</keyword>
<dbReference type="InterPro" id="IPR036513">
    <property type="entry name" value="STAS_dom_sf"/>
</dbReference>
<dbReference type="PRINTS" id="PR00131">
    <property type="entry name" value="GLHYDRLASE1"/>
</dbReference>
<dbReference type="SUPFAM" id="SSF52091">
    <property type="entry name" value="SpoIIaa-like"/>
    <property type="match status" value="1"/>
</dbReference>
<feature type="transmembrane region" description="Helical" evidence="6">
    <location>
        <begin position="897"/>
        <end position="915"/>
    </location>
</feature>
<feature type="transmembrane region" description="Helical" evidence="6">
    <location>
        <begin position="755"/>
        <end position="777"/>
    </location>
</feature>
<dbReference type="InterPro" id="IPR001902">
    <property type="entry name" value="SLC26A/SulP_fam"/>
</dbReference>
<protein>
    <submittedName>
        <fullName evidence="9">Sodium-independent sulfate anion transporter</fullName>
    </submittedName>
</protein>
<reference evidence="9" key="1">
    <citation type="submission" date="2021-07" db="EMBL/GenBank/DDBJ databases">
        <authorList>
            <person name="Catto M.A."/>
            <person name="Jacobson A."/>
            <person name="Kennedy G."/>
            <person name="Labadie P."/>
            <person name="Hunt B.G."/>
            <person name="Srinivasan R."/>
        </authorList>
    </citation>
    <scope>NUCLEOTIDE SEQUENCE</scope>
    <source>
        <strain evidence="9">PL_HMW_Pooled</strain>
        <tissue evidence="9">Head</tissue>
    </source>
</reference>
<evidence type="ECO:0000259" key="8">
    <source>
        <dbReference type="PROSITE" id="PS50801"/>
    </source>
</evidence>
<dbReference type="GO" id="GO:0055085">
    <property type="term" value="P:transmembrane transport"/>
    <property type="evidence" value="ECO:0007669"/>
    <property type="project" value="InterPro"/>
</dbReference>
<proteinExistence type="predicted"/>
<feature type="transmembrane region" description="Helical" evidence="6">
    <location>
        <begin position="558"/>
        <end position="580"/>
    </location>
</feature>
<keyword evidence="4 6" id="KW-0472">Membrane</keyword>
<dbReference type="Gene3D" id="3.30.750.24">
    <property type="entry name" value="STAS domain"/>
    <property type="match status" value="1"/>
</dbReference>
<comment type="caution">
    <text evidence="9">The sequence shown here is derived from an EMBL/GenBank/DDBJ whole genome shotgun (WGS) entry which is preliminary data.</text>
</comment>
<dbReference type="InterPro" id="IPR001360">
    <property type="entry name" value="Glyco_hydro_1"/>
</dbReference>
<dbReference type="AlphaFoldDB" id="A0AAE1HUM2"/>
<feature type="transmembrane region" description="Helical" evidence="6">
    <location>
        <begin position="955"/>
        <end position="980"/>
    </location>
</feature>
<comment type="subcellular location">
    <subcellularLocation>
        <location evidence="1">Membrane</location>
        <topology evidence="1">Multi-pass membrane protein</topology>
    </subcellularLocation>
</comment>
<evidence type="ECO:0000256" key="5">
    <source>
        <dbReference type="SAM" id="MobiDB-lite"/>
    </source>
</evidence>
<dbReference type="Gene3D" id="3.20.20.80">
    <property type="entry name" value="Glycosidases"/>
    <property type="match status" value="1"/>
</dbReference>
<feature type="compositionally biased region" description="Pro residues" evidence="5">
    <location>
        <begin position="502"/>
        <end position="512"/>
    </location>
</feature>
<keyword evidence="2 6" id="KW-0812">Transmembrane</keyword>
<dbReference type="SUPFAM" id="SSF51445">
    <property type="entry name" value="(Trans)glycosidases"/>
    <property type="match status" value="1"/>
</dbReference>
<reference evidence="9" key="2">
    <citation type="journal article" date="2023" name="BMC Genomics">
        <title>Pest status, molecular evolution, and epigenetic factors derived from the genome assembly of Frankliniella fusca, a thysanopteran phytovirus vector.</title>
        <authorList>
            <person name="Catto M.A."/>
            <person name="Labadie P.E."/>
            <person name="Jacobson A.L."/>
            <person name="Kennedy G.G."/>
            <person name="Srinivasan R."/>
            <person name="Hunt B.G."/>
        </authorList>
    </citation>
    <scope>NUCLEOTIDE SEQUENCE</scope>
    <source>
        <strain evidence="9">PL_HMW_Pooled</strain>
    </source>
</reference>
<dbReference type="Proteomes" id="UP001219518">
    <property type="component" value="Unassembled WGS sequence"/>
</dbReference>
<evidence type="ECO:0000256" key="1">
    <source>
        <dbReference type="ARBA" id="ARBA00004141"/>
    </source>
</evidence>
<accession>A0AAE1HUM2</accession>
<evidence type="ECO:0000256" key="6">
    <source>
        <dbReference type="SAM" id="Phobius"/>
    </source>
</evidence>
<keyword evidence="7" id="KW-0732">Signal</keyword>
<evidence type="ECO:0000256" key="7">
    <source>
        <dbReference type="SAM" id="SignalP"/>
    </source>
</evidence>
<feature type="chain" id="PRO_5042258952" evidence="7">
    <location>
        <begin position="24"/>
        <end position="1146"/>
    </location>
</feature>
<dbReference type="GO" id="GO:0016020">
    <property type="term" value="C:membrane"/>
    <property type="evidence" value="ECO:0007669"/>
    <property type="project" value="UniProtKB-SubCell"/>
</dbReference>
<evidence type="ECO:0000256" key="3">
    <source>
        <dbReference type="ARBA" id="ARBA00022989"/>
    </source>
</evidence>
<evidence type="ECO:0000313" key="9">
    <source>
        <dbReference type="EMBL" id="KAK3927776.1"/>
    </source>
</evidence>
<dbReference type="Pfam" id="PF00916">
    <property type="entry name" value="Sulfate_transp"/>
    <property type="match status" value="1"/>
</dbReference>
<dbReference type="InterPro" id="IPR011547">
    <property type="entry name" value="SLC26A/SulP_dom"/>
</dbReference>
<dbReference type="PANTHER" id="PTHR11814">
    <property type="entry name" value="SULFATE TRANSPORTER"/>
    <property type="match status" value="1"/>
</dbReference>
<feature type="transmembrane region" description="Helical" evidence="6">
    <location>
        <begin position="824"/>
        <end position="842"/>
    </location>
</feature>
<sequence>MMKVVRLLSLATAVVAAATFASAAHLPAADENPYALPDNFLIGAGVSAIQTEGAWDADGKKESASDHVLHLGKLGSLGFTDPHQHDVAADSYHRYKEDVAMAKQLGLQVYRFSISWGRVYYEGVRNEVGIQYYHNLIKEIKDNGMRPLVTVYHFDHPQVYEDEFKGWQSPKMVEKFEQYTKFIFSEYGSEVDLWVTMNEPNMYCPYFGQMFVISGLYTEQEANMYDCMRNLVLGHAKSYRAFKDGKYQGQIGVNAIIIHAAPNSTRPEDVHAAELFNEVFAGQILGPAVHGDFPQVLKDELGDKITEFTDDEKQLLRGSTDFIGFNVYYSMVASYKDPSIPTPFIPIMGKLIEDLHTINLAIGGAVDPTNPLSMFQTISPEALRDALLYAWEHYKVPLMITENGFGDSTNVGKHDHIRASYHSAYMRTMVTTMKEFDIPVIGYCAWSLIDSFEWSAGFGRPFGLVHVDYEGKTLDRSLKDSSEFWIELSKTRAIPIRDEPTTPAPTSAPAPTPGTSTQPPSSTTPKSSATFISTCLLLQVCSAVLSLPPWLRRRVPLLAWLPSYSSGAAVADLIAGLTLGVTMMPQSIAYAHLANVSPEYGLYSAFAGGFVYMFLGTIRQVAIGPASIMSIITLQFTRDKPIPFVHLLTFFTGVGQFVMLVLRLGFLVDFISAPVVSAFTSATAIIIMVAQLRPLLGLSFRAHGCVETLVGVVKRAADIRPGDLTMGLTSIAFLVAFKGLALVRADPKKPLGRGLWFLSICKNGLCLTLATVAAGMLHRRLDGGVPFAVVGNMPPGLPAVTLPPFQGIQVGNQTYSFPDMMGELGVGLVVTPVVAVLINIAIGKAYAGAAVGGGGLDASQELLALSACNLLGALVQGMPVSGALTRSAVAEASGVRTPLAGLYCSALIVAALAWLTPSFYFIPRPTLAAVLIVAVSSLIDVRIVPRLWRVNKRDFVVLVVTFFTCLWLGVEVGLVVGMAMDATRLLQPWARPSLDEVVKKSPDGHEYMLVRPSLGMLYPGVDTLHEQATRAAATLGRGELAVVVDCSSVVCMDYSAAVGLVTLADELGERGQRLILLGARPSARSVLIEAGLDQDAFCEEDSLLRSLRGNDADRDILVPAPNHRLLPRAEDGMQLDNEENHVANKT</sequence>